<dbReference type="Proteomes" id="UP000184286">
    <property type="component" value="Unassembled WGS sequence"/>
</dbReference>
<dbReference type="InterPro" id="IPR000073">
    <property type="entry name" value="AB_hydrolase_1"/>
</dbReference>
<evidence type="ECO:0000313" key="2">
    <source>
        <dbReference type="EMBL" id="OQD52088.1"/>
    </source>
</evidence>
<dbReference type="PRINTS" id="PR00111">
    <property type="entry name" value="ABHYDROLASE"/>
</dbReference>
<dbReference type="AlphaFoldDB" id="A0A1V6MIA4"/>
<proteinExistence type="predicted"/>
<name>A0A1V6MIA4_9ACTN</name>
<dbReference type="STRING" id="114686.BM536_036350"/>
<protein>
    <submittedName>
        <fullName evidence="2">Alpha/beta hydrolase</fullName>
    </submittedName>
</protein>
<keyword evidence="2" id="KW-0378">Hydrolase</keyword>
<dbReference type="SUPFAM" id="SSF53474">
    <property type="entry name" value="alpha/beta-Hydrolases"/>
    <property type="match status" value="1"/>
</dbReference>
<dbReference type="InterPro" id="IPR029058">
    <property type="entry name" value="AB_hydrolase_fold"/>
</dbReference>
<organism evidence="2 3">
    <name type="scientific">Streptomyces phaeoluteigriseus</name>
    <dbReference type="NCBI Taxonomy" id="114686"/>
    <lineage>
        <taxon>Bacteria</taxon>
        <taxon>Bacillati</taxon>
        <taxon>Actinomycetota</taxon>
        <taxon>Actinomycetes</taxon>
        <taxon>Kitasatosporales</taxon>
        <taxon>Streptomycetaceae</taxon>
        <taxon>Streptomyces</taxon>
        <taxon>Streptomyces aurantiacus group</taxon>
    </lineage>
</organism>
<gene>
    <name evidence="2" type="ORF">BM536_036350</name>
</gene>
<dbReference type="EMBL" id="MPOH02000022">
    <property type="protein sequence ID" value="OQD52088.1"/>
    <property type="molecule type" value="Genomic_DNA"/>
</dbReference>
<sequence>MDNASDLRFFASSDGELAYRDTGGTDLPVVLLHAGFLDHTMWDEHIPALAKEFRVIAPDARGHGRSANASRPFRQADDLAELLHHLGAGPAVLAGVSMGAVIAVGTALEHPDLVRALVISGGGTDDREFTEPWSKQAQAAQFQALAAGDIEAWHDASDAWAHGPERPRQAVRPEIYTRLREMRQRTISKHTPGEADHHVPVGDLGARAGRIAVPVLALNGAQDAPELRAMAESVARTAPRGRTVMINDAAHFPNLERPEEYTRILTDFLRSLGQELPVRP</sequence>
<dbReference type="Pfam" id="PF00561">
    <property type="entry name" value="Abhydrolase_1"/>
    <property type="match status" value="1"/>
</dbReference>
<dbReference type="InterPro" id="IPR050266">
    <property type="entry name" value="AB_hydrolase_sf"/>
</dbReference>
<evidence type="ECO:0000259" key="1">
    <source>
        <dbReference type="Pfam" id="PF00561"/>
    </source>
</evidence>
<comment type="caution">
    <text evidence="2">The sequence shown here is derived from an EMBL/GenBank/DDBJ whole genome shotgun (WGS) entry which is preliminary data.</text>
</comment>
<dbReference type="PRINTS" id="PR00412">
    <property type="entry name" value="EPOXHYDRLASE"/>
</dbReference>
<dbReference type="RefSeq" id="WP_073492594.1">
    <property type="nucleotide sequence ID" value="NZ_MPOH02000022.1"/>
</dbReference>
<dbReference type="OrthoDB" id="495620at2"/>
<accession>A0A1V6MIA4</accession>
<dbReference type="InterPro" id="IPR000639">
    <property type="entry name" value="Epox_hydrolase-like"/>
</dbReference>
<dbReference type="GO" id="GO:0016787">
    <property type="term" value="F:hydrolase activity"/>
    <property type="evidence" value="ECO:0007669"/>
    <property type="project" value="UniProtKB-KW"/>
</dbReference>
<dbReference type="Gene3D" id="3.40.50.1820">
    <property type="entry name" value="alpha/beta hydrolase"/>
    <property type="match status" value="1"/>
</dbReference>
<feature type="domain" description="AB hydrolase-1" evidence="1">
    <location>
        <begin position="28"/>
        <end position="258"/>
    </location>
</feature>
<dbReference type="PANTHER" id="PTHR43798">
    <property type="entry name" value="MONOACYLGLYCEROL LIPASE"/>
    <property type="match status" value="1"/>
</dbReference>
<evidence type="ECO:0000313" key="3">
    <source>
        <dbReference type="Proteomes" id="UP000184286"/>
    </source>
</evidence>
<reference evidence="2 3" key="2">
    <citation type="submission" date="2017-02" db="EMBL/GenBank/DDBJ databases">
        <title>Draft genome sequence of Streptomyces phaeoluteigriseus type strain DSM41896.</title>
        <authorList>
            <person name="Salih T.S."/>
            <person name="Algora Gallardo L."/>
            <person name="Melo Santos T."/>
            <person name="Filgueira Martinez S."/>
            <person name="Herron P.R."/>
        </authorList>
    </citation>
    <scope>NUCLEOTIDE SEQUENCE [LARGE SCALE GENOMIC DNA]</scope>
    <source>
        <strain evidence="2 3">DSM 41896</strain>
    </source>
</reference>
<reference evidence="3" key="1">
    <citation type="submission" date="2016-11" db="EMBL/GenBank/DDBJ databases">
        <authorList>
            <person name="Schniete J.K."/>
            <person name="Salih T."/>
            <person name="Algora Gallardo L."/>
            <person name="Martinez Fernandez S."/>
            <person name="Herron P.R."/>
        </authorList>
    </citation>
    <scope>NUCLEOTIDE SEQUENCE [LARGE SCALE GENOMIC DNA]</scope>
    <source>
        <strain evidence="3">DSM 41896</strain>
    </source>
</reference>